<protein>
    <submittedName>
        <fullName evidence="1">Uncharacterized protein</fullName>
    </submittedName>
</protein>
<evidence type="ECO:0000313" key="1">
    <source>
        <dbReference type="EMBL" id="MDK9580131.1"/>
    </source>
</evidence>
<reference evidence="1 2" key="1">
    <citation type="submission" date="2023-06" db="EMBL/GenBank/DDBJ databases">
        <title>Antibody response to the Sneathia vaginalis cytopathogenic toxin A during pregnancy.</title>
        <authorList>
            <person name="Mccoy Z.T."/>
            <person name="Serrano M.G."/>
            <person name="Spaine K."/>
            <person name="Edwards D.J."/>
            <person name="Buck G.A."/>
            <person name="Jefferson K."/>
        </authorList>
    </citation>
    <scope>NUCLEOTIDE SEQUENCE [LARGE SCALE GENOMIC DNA]</scope>
    <source>
        <strain evidence="1 2">CCUG 42621</strain>
    </source>
</reference>
<sequence>MNELLIKIEKEEKVDLNKELKTIVLDDLQALLLSTYIVDKSIAQIREAYDMPQSIASISQVSEEYIKQIKNGENKKDIADERFLNLIDIALIQVIKNIKSEFSFIELVDEANLIVAQFINQFYEKLAKKYSVEKIKEIFSIFCSIKLLQFQIKKENEEYSAKISILVYLKVRDRLAKNEELKSILEGMGIKEEYYNNLDKMYHNIEIEDLDDVYSYTEKVIDEFERLRQTFMFNYFEETFLIKFLNINGRKNENKEICESMKIGEKEFKDMLKSIMKKISETEEA</sequence>
<comment type="caution">
    <text evidence="1">The sequence shown here is derived from an EMBL/GenBank/DDBJ whole genome shotgun (WGS) entry which is preliminary data.</text>
</comment>
<name>A0ABT7HHZ5_9FUSO</name>
<dbReference type="Proteomes" id="UP001225134">
    <property type="component" value="Unassembled WGS sequence"/>
</dbReference>
<dbReference type="RefSeq" id="WP_285152519.1">
    <property type="nucleotide sequence ID" value="NZ_JASSPP010000001.1"/>
</dbReference>
<gene>
    <name evidence="1" type="ORF">QQA45_01115</name>
</gene>
<proteinExistence type="predicted"/>
<accession>A0ABT7HHZ5</accession>
<evidence type="ECO:0000313" key="2">
    <source>
        <dbReference type="Proteomes" id="UP001225134"/>
    </source>
</evidence>
<keyword evidence="2" id="KW-1185">Reference proteome</keyword>
<dbReference type="EMBL" id="JASSPP010000001">
    <property type="protein sequence ID" value="MDK9580131.1"/>
    <property type="molecule type" value="Genomic_DNA"/>
</dbReference>
<organism evidence="1 2">
    <name type="scientific">Sneathia sanguinegens</name>
    <dbReference type="NCBI Taxonomy" id="40543"/>
    <lineage>
        <taxon>Bacteria</taxon>
        <taxon>Fusobacteriati</taxon>
        <taxon>Fusobacteriota</taxon>
        <taxon>Fusobacteriia</taxon>
        <taxon>Fusobacteriales</taxon>
        <taxon>Leptotrichiaceae</taxon>
        <taxon>Sneathia</taxon>
    </lineage>
</organism>